<name>A0AAU8C6H6_9RHOB</name>
<accession>A0AAU8C6H6</accession>
<evidence type="ECO:0000313" key="1">
    <source>
        <dbReference type="EMBL" id="XCF11307.1"/>
    </source>
</evidence>
<dbReference type="AlphaFoldDB" id="A0AAU8C6H6"/>
<evidence type="ECO:0008006" key="2">
    <source>
        <dbReference type="Google" id="ProtNLM"/>
    </source>
</evidence>
<proteinExistence type="predicted"/>
<sequence length="240" mass="27909">MIEYQTLADDHPDLLQSPLLRAALLTLQYTQEHGSIGITKNKAFKRTFVQWAVQNFDWPGEGADEVFRYHRVINEADFAPLEVLHFLLIELRLGRHFKDEFRLTKRGKELTQSPGRLFVELIPYFVHEVDHTSYARFDDQPFGNWDVWMNVINVEADHGISDVALYQKFYGEPESARNAARRDIYAFNACVLRPLEWAGLLMSTQDQGSEMRAVHVYKSPLWRSVLKLDTDDMLHSVPLQ</sequence>
<protein>
    <recommendedName>
        <fullName evidence="2">DUF1819 family protein</fullName>
    </recommendedName>
</protein>
<reference evidence="1" key="2">
    <citation type="submission" date="2024-06" db="EMBL/GenBank/DDBJ databases">
        <authorList>
            <person name="Deng Y."/>
        </authorList>
    </citation>
    <scope>NUCLEOTIDE SEQUENCE</scope>
    <source>
        <strain evidence="1">TCYB15</strain>
    </source>
</reference>
<organism evidence="1">
    <name type="scientific">Sulfitobacter sp. TCYB15</name>
    <dbReference type="NCBI Taxonomy" id="3229275"/>
    <lineage>
        <taxon>Bacteria</taxon>
        <taxon>Pseudomonadati</taxon>
        <taxon>Pseudomonadota</taxon>
        <taxon>Alphaproteobacteria</taxon>
        <taxon>Rhodobacterales</taxon>
        <taxon>Roseobacteraceae</taxon>
        <taxon>Sulfitobacter</taxon>
    </lineage>
</organism>
<dbReference type="RefSeq" id="WP_340271325.1">
    <property type="nucleotide sequence ID" value="NZ_CP159193.1"/>
</dbReference>
<dbReference type="KEGG" id="suly:ABM428_05555"/>
<dbReference type="EMBL" id="CP159193">
    <property type="protein sequence ID" value="XCF11307.1"/>
    <property type="molecule type" value="Genomic_DNA"/>
</dbReference>
<reference evidence="1" key="1">
    <citation type="journal article" date="2020" name="Int. J. Syst. Evol. Microbiol.">
        <title>Notification of changes in taxonomic opinion previously published outside the IJSEM.</title>
        <authorList>
            <person name="Oren A."/>
            <person name="Garrity G."/>
        </authorList>
    </citation>
    <scope>NUCLEOTIDE SEQUENCE</scope>
    <source>
        <strain evidence="1">TCYB15</strain>
    </source>
</reference>
<gene>
    <name evidence="1" type="ORF">ABM428_05555</name>
</gene>